<evidence type="ECO:0000313" key="10">
    <source>
        <dbReference type="EMBL" id="RBP45440.1"/>
    </source>
</evidence>
<accession>A0A366HPK1</accession>
<dbReference type="PROSITE" id="PS01224">
    <property type="entry name" value="ARGC"/>
    <property type="match status" value="1"/>
</dbReference>
<dbReference type="Pfam" id="PF01118">
    <property type="entry name" value="Semialdhyde_dh"/>
    <property type="match status" value="1"/>
</dbReference>
<dbReference type="GO" id="GO:0005737">
    <property type="term" value="C:cytoplasm"/>
    <property type="evidence" value="ECO:0007669"/>
    <property type="project" value="UniProtKB-SubCell"/>
</dbReference>
<comment type="similarity">
    <text evidence="7">Belongs to the NAGSA dehydrogenase family. Type 1 subfamily.</text>
</comment>
<dbReference type="NCBIfam" id="TIGR01850">
    <property type="entry name" value="argC"/>
    <property type="match status" value="1"/>
</dbReference>
<evidence type="ECO:0000256" key="6">
    <source>
        <dbReference type="ARBA" id="ARBA00050557"/>
    </source>
</evidence>
<dbReference type="SUPFAM" id="SSF51735">
    <property type="entry name" value="NAD(P)-binding Rossmann-fold domains"/>
    <property type="match status" value="1"/>
</dbReference>
<evidence type="ECO:0000256" key="5">
    <source>
        <dbReference type="ARBA" id="ARBA00023002"/>
    </source>
</evidence>
<dbReference type="RefSeq" id="WP_245958154.1">
    <property type="nucleotide sequence ID" value="NZ_QNRR01000003.1"/>
</dbReference>
<feature type="active site" evidence="7 8">
    <location>
        <position position="168"/>
    </location>
</feature>
<dbReference type="Gene3D" id="3.30.360.10">
    <property type="entry name" value="Dihydrodipicolinate Reductase, domain 2"/>
    <property type="match status" value="1"/>
</dbReference>
<evidence type="ECO:0000256" key="2">
    <source>
        <dbReference type="ARBA" id="ARBA00022571"/>
    </source>
</evidence>
<dbReference type="GO" id="GO:0003942">
    <property type="term" value="F:N-acetyl-gamma-glutamyl-phosphate reductase activity"/>
    <property type="evidence" value="ECO:0007669"/>
    <property type="project" value="UniProtKB-UniRule"/>
</dbReference>
<dbReference type="FunFam" id="3.30.360.10:FF:000014">
    <property type="entry name" value="N-acetyl-gamma-glutamyl-phosphate reductase"/>
    <property type="match status" value="1"/>
</dbReference>
<dbReference type="EC" id="1.2.1.38" evidence="7"/>
<dbReference type="HAMAP" id="MF_00150">
    <property type="entry name" value="ArgC_type1"/>
    <property type="match status" value="1"/>
</dbReference>
<dbReference type="CDD" id="cd17895">
    <property type="entry name" value="AGPR_1_N"/>
    <property type="match status" value="1"/>
</dbReference>
<comment type="catalytic activity">
    <reaction evidence="6 7">
        <text>N-acetyl-L-glutamate 5-semialdehyde + phosphate + NADP(+) = N-acetyl-L-glutamyl 5-phosphate + NADPH + H(+)</text>
        <dbReference type="Rhea" id="RHEA:21588"/>
        <dbReference type="ChEBI" id="CHEBI:15378"/>
        <dbReference type="ChEBI" id="CHEBI:29123"/>
        <dbReference type="ChEBI" id="CHEBI:43474"/>
        <dbReference type="ChEBI" id="CHEBI:57783"/>
        <dbReference type="ChEBI" id="CHEBI:57936"/>
        <dbReference type="ChEBI" id="CHEBI:58349"/>
        <dbReference type="EC" id="1.2.1.38"/>
    </reaction>
</comment>
<dbReference type="CDD" id="cd23934">
    <property type="entry name" value="AGPR_1_C"/>
    <property type="match status" value="1"/>
</dbReference>
<keyword evidence="5 7" id="KW-0560">Oxidoreductase</keyword>
<feature type="domain" description="Semialdehyde dehydrogenase NAD-binding" evidence="9">
    <location>
        <begin position="17"/>
        <end position="160"/>
    </location>
</feature>
<proteinExistence type="inferred from homology"/>
<keyword evidence="3 7" id="KW-0028">Amino-acid biosynthesis</keyword>
<dbReference type="InterPro" id="IPR023013">
    <property type="entry name" value="AGPR_AS"/>
</dbReference>
<dbReference type="GO" id="GO:0051287">
    <property type="term" value="F:NAD binding"/>
    <property type="evidence" value="ECO:0007669"/>
    <property type="project" value="InterPro"/>
</dbReference>
<dbReference type="UniPathway" id="UPA00068">
    <property type="reaction ID" value="UER00108"/>
</dbReference>
<dbReference type="PANTHER" id="PTHR32338">
    <property type="entry name" value="N-ACETYL-GAMMA-GLUTAMYL-PHOSPHATE REDUCTASE, CHLOROPLASTIC-RELATED-RELATED"/>
    <property type="match status" value="1"/>
</dbReference>
<dbReference type="InterPro" id="IPR000534">
    <property type="entry name" value="Semialdehyde_DH_NAD-bd"/>
</dbReference>
<evidence type="ECO:0000256" key="3">
    <source>
        <dbReference type="ARBA" id="ARBA00022605"/>
    </source>
</evidence>
<dbReference type="SMART" id="SM00859">
    <property type="entry name" value="Semialdhyde_dh"/>
    <property type="match status" value="1"/>
</dbReference>
<dbReference type="AlphaFoldDB" id="A0A366HPK1"/>
<evidence type="ECO:0000313" key="11">
    <source>
        <dbReference type="Proteomes" id="UP000253426"/>
    </source>
</evidence>
<evidence type="ECO:0000256" key="1">
    <source>
        <dbReference type="ARBA" id="ARBA00004862"/>
    </source>
</evidence>
<dbReference type="Proteomes" id="UP000253426">
    <property type="component" value="Unassembled WGS sequence"/>
</dbReference>
<protein>
    <recommendedName>
        <fullName evidence="7">N-acetyl-gamma-glutamyl-phosphate reductase</fullName>
        <shortName evidence="7">AGPR</shortName>
        <ecNumber evidence="7">1.2.1.38</ecNumber>
    </recommendedName>
    <alternativeName>
        <fullName evidence="7">N-acetyl-glutamate semialdehyde dehydrogenase</fullName>
        <shortName evidence="7">NAGSA dehydrogenase</shortName>
    </alternativeName>
</protein>
<evidence type="ECO:0000256" key="8">
    <source>
        <dbReference type="PROSITE-ProRule" id="PRU10010"/>
    </source>
</evidence>
<dbReference type="InterPro" id="IPR036291">
    <property type="entry name" value="NAD(P)-bd_dom_sf"/>
</dbReference>
<gene>
    <name evidence="7" type="primary">argC</name>
    <name evidence="10" type="ORF">DES53_103439</name>
</gene>
<dbReference type="PANTHER" id="PTHR32338:SF10">
    <property type="entry name" value="N-ACETYL-GAMMA-GLUTAMYL-PHOSPHATE REDUCTASE, CHLOROPLASTIC-RELATED"/>
    <property type="match status" value="1"/>
</dbReference>
<organism evidence="10 11">
    <name type="scientific">Roseimicrobium gellanilyticum</name>
    <dbReference type="NCBI Taxonomy" id="748857"/>
    <lineage>
        <taxon>Bacteria</taxon>
        <taxon>Pseudomonadati</taxon>
        <taxon>Verrucomicrobiota</taxon>
        <taxon>Verrucomicrobiia</taxon>
        <taxon>Verrucomicrobiales</taxon>
        <taxon>Verrucomicrobiaceae</taxon>
        <taxon>Roseimicrobium</taxon>
    </lineage>
</organism>
<dbReference type="GO" id="GO:0070401">
    <property type="term" value="F:NADP+ binding"/>
    <property type="evidence" value="ECO:0007669"/>
    <property type="project" value="InterPro"/>
</dbReference>
<comment type="subcellular location">
    <subcellularLocation>
        <location evidence="7">Cytoplasm</location>
    </subcellularLocation>
</comment>
<sequence>MITYSAPSQKNMSSPVKVAVVGASGYSGRELLRLLLLHPHAEIVAVTSRALAGKPLVSEFPRLRGFPQAEALKFIAPDVAAIKALGATVAFLALPHGVAHEFAGPLLEAGLKVIDLSADFRLRDAKVYAEYYDHAHPAPALLDEAVYALSEWRADEIKNARLIACPGCYPTSVLVPLLPLLKAGLLDESPISVSSMSGVSGAGRKESIPFLFVECNESVRAYSVPKHRHVSEIGQELDLAAGRKVRFTFVTHLIPVNQGICTTIFAGLREGVTIDDVSAAYASAYAGRPFVRLLGKNQCPDTKNITSTNFIDVGWAFDERAGRLILMSTEDNLVKGASGQAVQNFNLVHGFPEETGLMVV</sequence>
<keyword evidence="7" id="KW-0963">Cytoplasm</keyword>
<comment type="function">
    <text evidence="7">Catalyzes the NADPH-dependent reduction of N-acetyl-5-glutamyl phosphate to yield N-acetyl-L-glutamate 5-semialdehyde.</text>
</comment>
<dbReference type="InterPro" id="IPR058924">
    <property type="entry name" value="AGPR_dimerisation_dom"/>
</dbReference>
<keyword evidence="4 7" id="KW-0521">NADP</keyword>
<dbReference type="SUPFAM" id="SSF55347">
    <property type="entry name" value="Glyceraldehyde-3-phosphate dehydrogenase-like, C-terminal domain"/>
    <property type="match status" value="1"/>
</dbReference>
<name>A0A366HPK1_9BACT</name>
<dbReference type="GO" id="GO:0006526">
    <property type="term" value="P:L-arginine biosynthetic process"/>
    <property type="evidence" value="ECO:0007669"/>
    <property type="project" value="UniProtKB-UniRule"/>
</dbReference>
<evidence type="ECO:0000256" key="7">
    <source>
        <dbReference type="HAMAP-Rule" id="MF_00150"/>
    </source>
</evidence>
<dbReference type="InterPro" id="IPR050085">
    <property type="entry name" value="AGPR"/>
</dbReference>
<comment type="pathway">
    <text evidence="1 7">Amino-acid biosynthesis; L-arginine biosynthesis; N(2)-acetyl-L-ornithine from L-glutamate: step 3/4.</text>
</comment>
<dbReference type="Gene3D" id="3.40.50.720">
    <property type="entry name" value="NAD(P)-binding Rossmann-like Domain"/>
    <property type="match status" value="1"/>
</dbReference>
<comment type="caution">
    <text evidence="10">The sequence shown here is derived from an EMBL/GenBank/DDBJ whole genome shotgun (WGS) entry which is preliminary data.</text>
</comment>
<keyword evidence="11" id="KW-1185">Reference proteome</keyword>
<evidence type="ECO:0000256" key="4">
    <source>
        <dbReference type="ARBA" id="ARBA00022857"/>
    </source>
</evidence>
<keyword evidence="2 7" id="KW-0055">Arginine biosynthesis</keyword>
<evidence type="ECO:0000259" key="9">
    <source>
        <dbReference type="SMART" id="SM00859"/>
    </source>
</evidence>
<dbReference type="Pfam" id="PF22698">
    <property type="entry name" value="Semialdhyde_dhC_1"/>
    <property type="match status" value="1"/>
</dbReference>
<dbReference type="EMBL" id="QNRR01000003">
    <property type="protein sequence ID" value="RBP45440.1"/>
    <property type="molecule type" value="Genomic_DNA"/>
</dbReference>
<reference evidence="10 11" key="1">
    <citation type="submission" date="2018-06" db="EMBL/GenBank/DDBJ databases">
        <title>Genomic Encyclopedia of Type Strains, Phase IV (KMG-IV): sequencing the most valuable type-strain genomes for metagenomic binning, comparative biology and taxonomic classification.</title>
        <authorList>
            <person name="Goeker M."/>
        </authorList>
    </citation>
    <scope>NUCLEOTIDE SEQUENCE [LARGE SCALE GENOMIC DNA]</scope>
    <source>
        <strain evidence="10 11">DSM 25532</strain>
    </source>
</reference>
<dbReference type="InterPro" id="IPR000706">
    <property type="entry name" value="AGPR_type-1"/>
</dbReference>